<dbReference type="EMBL" id="CVRS01000076">
    <property type="protein sequence ID" value="CRL39352.1"/>
    <property type="molecule type" value="Genomic_DNA"/>
</dbReference>
<dbReference type="Gene3D" id="1.10.10.10">
    <property type="entry name" value="Winged helix-like DNA-binding domain superfamily/Winged helix DNA-binding domain"/>
    <property type="match status" value="1"/>
</dbReference>
<dbReference type="Proteomes" id="UP000095453">
    <property type="component" value="Unassembled WGS sequence"/>
</dbReference>
<dbReference type="InterPro" id="IPR036388">
    <property type="entry name" value="WH-like_DNA-bd_sf"/>
</dbReference>
<dbReference type="AlphaFoldDB" id="A0A0M6WPN7"/>
<dbReference type="GO" id="GO:0003677">
    <property type="term" value="F:DNA binding"/>
    <property type="evidence" value="ECO:0007669"/>
    <property type="project" value="UniProtKB-KW"/>
</dbReference>
<protein>
    <submittedName>
        <fullName evidence="2">BadM/Rrf2 family transcriptional regulator</fullName>
    </submittedName>
    <submittedName>
        <fullName evidence="3">Cysteine metabolism repressor</fullName>
    </submittedName>
</protein>
<dbReference type="PROSITE" id="PS51197">
    <property type="entry name" value="HTH_RRF2_2"/>
    <property type="match status" value="1"/>
</dbReference>
<evidence type="ECO:0000313" key="6">
    <source>
        <dbReference type="Proteomes" id="UP000095395"/>
    </source>
</evidence>
<dbReference type="EMBL" id="CYXX01000008">
    <property type="protein sequence ID" value="CUM97081.1"/>
    <property type="molecule type" value="Genomic_DNA"/>
</dbReference>
<dbReference type="Proteomes" id="UP000049828">
    <property type="component" value="Unassembled WGS sequence"/>
</dbReference>
<dbReference type="GO" id="GO:0003700">
    <property type="term" value="F:DNA-binding transcription factor activity"/>
    <property type="evidence" value="ECO:0007669"/>
    <property type="project" value="TreeGrafter"/>
</dbReference>
<sequence>MILQCKFVFLMTNFIGKEYIMKVSTKGRYALRLMLDLAVNNTGEPISLKDIARRQGISDKYLEQIISVLNKAKYVKSIRGAQGGYILTKKPEEYTIGMILRLTEGSLAPVACVEEENTCEKIHDCATILVWQKMNEAINDVVDHMTLQDLVDYEMKECSDYVI</sequence>
<gene>
    <name evidence="3" type="primary">cymR</name>
    <name evidence="4" type="ORF">ERS852392_02907</name>
    <name evidence="3" type="ORF">ERS852444_01299</name>
    <name evidence="2" type="ORF">RIL183_24731</name>
</gene>
<dbReference type="NCBIfam" id="TIGR00738">
    <property type="entry name" value="rrf2_super"/>
    <property type="match status" value="1"/>
</dbReference>
<dbReference type="PANTHER" id="PTHR33221">
    <property type="entry name" value="WINGED HELIX-TURN-HELIX TRANSCRIPTIONAL REGULATOR, RRF2 FAMILY"/>
    <property type="match status" value="1"/>
</dbReference>
<accession>A0A0M6WPN7</accession>
<dbReference type="GO" id="GO:0005829">
    <property type="term" value="C:cytosol"/>
    <property type="evidence" value="ECO:0007669"/>
    <property type="project" value="TreeGrafter"/>
</dbReference>
<evidence type="ECO:0000313" key="2">
    <source>
        <dbReference type="EMBL" id="CRL39352.1"/>
    </source>
</evidence>
<proteinExistence type="predicted"/>
<reference evidence="5" key="2">
    <citation type="submission" date="2015-05" db="EMBL/GenBank/DDBJ databases">
        <authorList>
            <consortium name="Pathogen Informatics"/>
        </authorList>
    </citation>
    <scope>NUCLEOTIDE SEQUENCE [LARGE SCALE GENOMIC DNA]</scope>
    <source>
        <strain evidence="4 6">2789STDY5608835</strain>
        <strain evidence="3 7">2789STDY5608887</strain>
        <strain evidence="5">L1-83</strain>
    </source>
</reference>
<dbReference type="InterPro" id="IPR000944">
    <property type="entry name" value="Tscrpt_reg_Rrf2"/>
</dbReference>
<dbReference type="STRING" id="360807.ERS852392_02907"/>
<evidence type="ECO:0000313" key="3">
    <source>
        <dbReference type="EMBL" id="CUM97081.1"/>
    </source>
</evidence>
<dbReference type="Pfam" id="PF02082">
    <property type="entry name" value="Rrf2"/>
    <property type="match status" value="1"/>
</dbReference>
<reference evidence="2" key="1">
    <citation type="submission" date="2015-05" db="EMBL/GenBank/DDBJ databases">
        <authorList>
            <person name="Wang D.B."/>
            <person name="Wang M."/>
        </authorList>
    </citation>
    <scope>NUCLEOTIDE SEQUENCE [LARGE SCALE GENOMIC DNA]</scope>
    <source>
        <strain evidence="2">L1-83</strain>
    </source>
</reference>
<keyword evidence="1" id="KW-0238">DNA-binding</keyword>
<organism evidence="2 5">
    <name type="scientific">Roseburia inulinivorans</name>
    <dbReference type="NCBI Taxonomy" id="360807"/>
    <lineage>
        <taxon>Bacteria</taxon>
        <taxon>Bacillati</taxon>
        <taxon>Bacillota</taxon>
        <taxon>Clostridia</taxon>
        <taxon>Lachnospirales</taxon>
        <taxon>Lachnospiraceae</taxon>
        <taxon>Roseburia</taxon>
    </lineage>
</organism>
<dbReference type="InterPro" id="IPR036390">
    <property type="entry name" value="WH_DNA-bd_sf"/>
</dbReference>
<dbReference type="EMBL" id="CYYR01000024">
    <property type="protein sequence ID" value="CUO35292.1"/>
    <property type="molecule type" value="Genomic_DNA"/>
</dbReference>
<dbReference type="SUPFAM" id="SSF46785">
    <property type="entry name" value="Winged helix' DNA-binding domain"/>
    <property type="match status" value="1"/>
</dbReference>
<evidence type="ECO:0000313" key="4">
    <source>
        <dbReference type="EMBL" id="CUO35292.1"/>
    </source>
</evidence>
<dbReference type="PANTHER" id="PTHR33221:SF5">
    <property type="entry name" value="HTH-TYPE TRANSCRIPTIONAL REGULATOR ISCR"/>
    <property type="match status" value="1"/>
</dbReference>
<evidence type="ECO:0000313" key="7">
    <source>
        <dbReference type="Proteomes" id="UP000095453"/>
    </source>
</evidence>
<dbReference type="Proteomes" id="UP000095395">
    <property type="component" value="Unassembled WGS sequence"/>
</dbReference>
<keyword evidence="5" id="KW-1185">Reference proteome</keyword>
<evidence type="ECO:0000313" key="5">
    <source>
        <dbReference type="Proteomes" id="UP000049828"/>
    </source>
</evidence>
<name>A0A0M6WPN7_9FIRM</name>
<evidence type="ECO:0000256" key="1">
    <source>
        <dbReference type="ARBA" id="ARBA00023125"/>
    </source>
</evidence>